<feature type="transmembrane region" description="Helical" evidence="1">
    <location>
        <begin position="6"/>
        <end position="26"/>
    </location>
</feature>
<name>A0A7J8R004_GOSDV</name>
<dbReference type="Proteomes" id="UP000593561">
    <property type="component" value="Unassembled WGS sequence"/>
</dbReference>
<evidence type="ECO:0000256" key="1">
    <source>
        <dbReference type="SAM" id="Phobius"/>
    </source>
</evidence>
<accession>A0A7J8R004</accession>
<sequence>MENEPGIIFFFLNHPCYLKMLIIFFWKKWNLQLIPYSSIATLILFKALIKFSVWWRTSSRKFETLIEAVSSFLVSLAHQNTLRFLSELFQ</sequence>
<keyword evidence="3" id="KW-1185">Reference proteome</keyword>
<keyword evidence="1" id="KW-0472">Membrane</keyword>
<organism evidence="2 3">
    <name type="scientific">Gossypium davidsonii</name>
    <name type="common">Davidson's cotton</name>
    <name type="synonym">Gossypium klotzschianum subsp. davidsonii</name>
    <dbReference type="NCBI Taxonomy" id="34287"/>
    <lineage>
        <taxon>Eukaryota</taxon>
        <taxon>Viridiplantae</taxon>
        <taxon>Streptophyta</taxon>
        <taxon>Embryophyta</taxon>
        <taxon>Tracheophyta</taxon>
        <taxon>Spermatophyta</taxon>
        <taxon>Magnoliopsida</taxon>
        <taxon>eudicotyledons</taxon>
        <taxon>Gunneridae</taxon>
        <taxon>Pentapetalae</taxon>
        <taxon>rosids</taxon>
        <taxon>malvids</taxon>
        <taxon>Malvales</taxon>
        <taxon>Malvaceae</taxon>
        <taxon>Malvoideae</taxon>
        <taxon>Gossypium</taxon>
    </lineage>
</organism>
<keyword evidence="1" id="KW-0812">Transmembrane</keyword>
<keyword evidence="1" id="KW-1133">Transmembrane helix</keyword>
<evidence type="ECO:0000313" key="3">
    <source>
        <dbReference type="Proteomes" id="UP000593561"/>
    </source>
</evidence>
<evidence type="ECO:0000313" key="2">
    <source>
        <dbReference type="EMBL" id="MBA0607187.1"/>
    </source>
</evidence>
<protein>
    <submittedName>
        <fullName evidence="2">Uncharacterized protein</fullName>
    </submittedName>
</protein>
<gene>
    <name evidence="2" type="ORF">Godav_019529</name>
</gene>
<reference evidence="2 3" key="1">
    <citation type="journal article" date="2019" name="Genome Biol. Evol.">
        <title>Insights into the evolution of the New World diploid cottons (Gossypium, subgenus Houzingenia) based on genome sequencing.</title>
        <authorList>
            <person name="Grover C.E."/>
            <person name="Arick M.A. 2nd"/>
            <person name="Thrash A."/>
            <person name="Conover J.L."/>
            <person name="Sanders W.S."/>
            <person name="Peterson D.G."/>
            <person name="Frelichowski J.E."/>
            <person name="Scheffler J.A."/>
            <person name="Scheffler B.E."/>
            <person name="Wendel J.F."/>
        </authorList>
    </citation>
    <scope>NUCLEOTIDE SEQUENCE [LARGE SCALE GENOMIC DNA]</scope>
    <source>
        <strain evidence="2">27</strain>
        <tissue evidence="2">Leaf</tissue>
    </source>
</reference>
<feature type="transmembrane region" description="Helical" evidence="1">
    <location>
        <begin position="33"/>
        <end position="55"/>
    </location>
</feature>
<comment type="caution">
    <text evidence="2">The sequence shown here is derived from an EMBL/GenBank/DDBJ whole genome shotgun (WGS) entry which is preliminary data.</text>
</comment>
<dbReference type="EMBL" id="JABFAC010000002">
    <property type="protein sequence ID" value="MBA0607187.1"/>
    <property type="molecule type" value="Genomic_DNA"/>
</dbReference>
<proteinExistence type="predicted"/>
<dbReference type="AlphaFoldDB" id="A0A7J8R004"/>